<feature type="region of interest" description="Disordered" evidence="6">
    <location>
        <begin position="162"/>
        <end position="181"/>
    </location>
</feature>
<evidence type="ECO:0000256" key="1">
    <source>
        <dbReference type="ARBA" id="ARBA00004167"/>
    </source>
</evidence>
<keyword evidence="9" id="KW-1185">Reference proteome</keyword>
<dbReference type="EMBL" id="JAAKFY010000015">
    <property type="protein sequence ID" value="KAF3845444.1"/>
    <property type="molecule type" value="Genomic_DNA"/>
</dbReference>
<gene>
    <name evidence="8" type="ORF">F7725_008607</name>
</gene>
<feature type="domain" description="C2" evidence="7">
    <location>
        <begin position="332"/>
        <end position="453"/>
    </location>
</feature>
<evidence type="ECO:0000256" key="5">
    <source>
        <dbReference type="ARBA" id="ARBA00023136"/>
    </source>
</evidence>
<dbReference type="InterPro" id="IPR000008">
    <property type="entry name" value="C2_dom"/>
</dbReference>
<dbReference type="AlphaFoldDB" id="A0A7J5Y7M7"/>
<keyword evidence="2" id="KW-0812">Transmembrane</keyword>
<evidence type="ECO:0000313" key="8">
    <source>
        <dbReference type="EMBL" id="KAF3845444.1"/>
    </source>
</evidence>
<dbReference type="PANTHER" id="PTHR12546">
    <property type="entry name" value="FER-1-LIKE"/>
    <property type="match status" value="1"/>
</dbReference>
<dbReference type="CDD" id="cd04037">
    <property type="entry name" value="C2E_Ferlin"/>
    <property type="match status" value="1"/>
</dbReference>
<evidence type="ECO:0000256" key="2">
    <source>
        <dbReference type="ARBA" id="ARBA00022692"/>
    </source>
</evidence>
<feature type="compositionally biased region" description="Acidic residues" evidence="6">
    <location>
        <begin position="216"/>
        <end position="227"/>
    </location>
</feature>
<protein>
    <recommendedName>
        <fullName evidence="7">C2 domain-containing protein</fullName>
    </recommendedName>
</protein>
<dbReference type="GO" id="GO:0048787">
    <property type="term" value="C:presynaptic active zone membrane"/>
    <property type="evidence" value="ECO:0007669"/>
    <property type="project" value="TreeGrafter"/>
</dbReference>
<feature type="region of interest" description="Disordered" evidence="6">
    <location>
        <begin position="211"/>
        <end position="250"/>
    </location>
</feature>
<dbReference type="GO" id="GO:0030672">
    <property type="term" value="C:synaptic vesicle membrane"/>
    <property type="evidence" value="ECO:0007669"/>
    <property type="project" value="TreeGrafter"/>
</dbReference>
<accession>A0A7J5Y7M7</accession>
<dbReference type="PROSITE" id="PS50004">
    <property type="entry name" value="C2"/>
    <property type="match status" value="1"/>
</dbReference>
<dbReference type="OrthoDB" id="270970at2759"/>
<dbReference type="GO" id="GO:0005509">
    <property type="term" value="F:calcium ion binding"/>
    <property type="evidence" value="ECO:0007669"/>
    <property type="project" value="TreeGrafter"/>
</dbReference>
<reference evidence="8 9" key="1">
    <citation type="submission" date="2020-03" db="EMBL/GenBank/DDBJ databases">
        <title>Dissostichus mawsoni Genome sequencing and assembly.</title>
        <authorList>
            <person name="Park H."/>
        </authorList>
    </citation>
    <scope>NUCLEOTIDE SEQUENCE [LARGE SCALE GENOMIC DNA]</scope>
    <source>
        <strain evidence="8">DM0001</strain>
        <tissue evidence="8">Muscle</tissue>
    </source>
</reference>
<dbReference type="SUPFAM" id="SSF49562">
    <property type="entry name" value="C2 domain (Calcium/lipid-binding domain, CaLB)"/>
    <property type="match status" value="2"/>
</dbReference>
<sequence>MADEHYGPPRFPPQLEYYQIYRGNCTAGEMLAAFELLQVNWPNGKADLPPIDGPTDLERGPILPVPLGIRPVLSKYRIEVNMDLKRVNLAQVDRPRVDIECAGKGVQSSLIANYKKNPNFGTLVKWFEVDLPENELLHPPLNIRVVDCRAFGRYTLVGSNADDDKGVKGKKKKRKKGDEVEEEELDESMLDWWSKYFVSIETLTEILKSQEAALSDSEDKDDMDITDGDIKPDEPPVKAKRGKGKKKKTIDPFEKKKQKLDELKVLEELSNTMNIQCYPKELESEYDNFEDWLHSFNLFRGKGGDDEDQSGSDEDRIVGKFKGSMCMYKVSDDMPRDMSFDSNMGMFQNIPHNDPINILATDLHPADINGKADPYIAIKLGKTEIKDKRTTSQNSSTLCLESKSFDVEATFPMDSTLTVSIYDWDLVGTDDLIGETKLDLENRFYSKHRATCGLTSSYAM</sequence>
<keyword evidence="5" id="KW-0472">Membrane</keyword>
<evidence type="ECO:0000256" key="4">
    <source>
        <dbReference type="ARBA" id="ARBA00022989"/>
    </source>
</evidence>
<organism evidence="8 9">
    <name type="scientific">Dissostichus mawsoni</name>
    <name type="common">Antarctic cod</name>
    <dbReference type="NCBI Taxonomy" id="36200"/>
    <lineage>
        <taxon>Eukaryota</taxon>
        <taxon>Metazoa</taxon>
        <taxon>Chordata</taxon>
        <taxon>Craniata</taxon>
        <taxon>Vertebrata</taxon>
        <taxon>Euteleostomi</taxon>
        <taxon>Actinopterygii</taxon>
        <taxon>Neopterygii</taxon>
        <taxon>Teleostei</taxon>
        <taxon>Neoteleostei</taxon>
        <taxon>Acanthomorphata</taxon>
        <taxon>Eupercaria</taxon>
        <taxon>Perciformes</taxon>
        <taxon>Notothenioidei</taxon>
        <taxon>Nototheniidae</taxon>
        <taxon>Dissostichus</taxon>
    </lineage>
</organism>
<dbReference type="InterPro" id="IPR037724">
    <property type="entry name" value="C2E_Ferlin"/>
</dbReference>
<name>A0A7J5Y7M7_DISMA</name>
<keyword evidence="3" id="KW-0677">Repeat</keyword>
<feature type="compositionally biased region" description="Basic residues" evidence="6">
    <location>
        <begin position="238"/>
        <end position="248"/>
    </location>
</feature>
<dbReference type="PANTHER" id="PTHR12546:SF57">
    <property type="entry name" value="OTOFERLIN B"/>
    <property type="match status" value="1"/>
</dbReference>
<dbReference type="InterPro" id="IPR035892">
    <property type="entry name" value="C2_domain_sf"/>
</dbReference>
<evidence type="ECO:0000256" key="3">
    <source>
        <dbReference type="ARBA" id="ARBA00022737"/>
    </source>
</evidence>
<feature type="compositionally biased region" description="Basic and acidic residues" evidence="6">
    <location>
        <begin position="228"/>
        <end position="237"/>
    </location>
</feature>
<dbReference type="InterPro" id="IPR037721">
    <property type="entry name" value="Ferlin"/>
</dbReference>
<evidence type="ECO:0000259" key="7">
    <source>
        <dbReference type="PROSITE" id="PS50004"/>
    </source>
</evidence>
<dbReference type="Proteomes" id="UP000518266">
    <property type="component" value="Unassembled WGS sequence"/>
</dbReference>
<evidence type="ECO:0000313" key="9">
    <source>
        <dbReference type="Proteomes" id="UP000518266"/>
    </source>
</evidence>
<comment type="caution">
    <text evidence="8">The sequence shown here is derived from an EMBL/GenBank/DDBJ whole genome shotgun (WGS) entry which is preliminary data.</text>
</comment>
<dbReference type="GO" id="GO:0035612">
    <property type="term" value="F:AP-2 adaptor complex binding"/>
    <property type="evidence" value="ECO:0007669"/>
    <property type="project" value="TreeGrafter"/>
</dbReference>
<dbReference type="Pfam" id="PF00168">
    <property type="entry name" value="C2"/>
    <property type="match status" value="1"/>
</dbReference>
<comment type="subcellular location">
    <subcellularLocation>
        <location evidence="1">Membrane</location>
        <topology evidence="1">Single-pass membrane protein</topology>
    </subcellularLocation>
</comment>
<keyword evidence="4" id="KW-1133">Transmembrane helix</keyword>
<dbReference type="Gene3D" id="2.60.40.150">
    <property type="entry name" value="C2 domain"/>
    <property type="match status" value="1"/>
</dbReference>
<dbReference type="GO" id="GO:0007009">
    <property type="term" value="P:plasma membrane organization"/>
    <property type="evidence" value="ECO:0007669"/>
    <property type="project" value="TreeGrafter"/>
</dbReference>
<evidence type="ECO:0000256" key="6">
    <source>
        <dbReference type="SAM" id="MobiDB-lite"/>
    </source>
</evidence>
<dbReference type="GO" id="GO:0016082">
    <property type="term" value="P:synaptic vesicle priming"/>
    <property type="evidence" value="ECO:0007669"/>
    <property type="project" value="TreeGrafter"/>
</dbReference>
<proteinExistence type="predicted"/>